<dbReference type="PRINTS" id="PR00081">
    <property type="entry name" value="GDHRDH"/>
</dbReference>
<dbReference type="InterPro" id="IPR052184">
    <property type="entry name" value="SDR_enzymes"/>
</dbReference>
<dbReference type="InterPro" id="IPR036291">
    <property type="entry name" value="NAD(P)-bd_dom_sf"/>
</dbReference>
<dbReference type="InterPro" id="IPR002347">
    <property type="entry name" value="SDR_fam"/>
</dbReference>
<dbReference type="PANTHER" id="PTHR45458:SF1">
    <property type="entry name" value="SHORT CHAIN DEHYDROGENASE"/>
    <property type="match status" value="1"/>
</dbReference>
<proteinExistence type="inferred from homology"/>
<evidence type="ECO:0000256" key="1">
    <source>
        <dbReference type="RuleBase" id="RU000363"/>
    </source>
</evidence>
<dbReference type="Proteomes" id="UP000219353">
    <property type="component" value="Unassembled WGS sequence"/>
</dbReference>
<keyword evidence="3" id="KW-1185">Reference proteome</keyword>
<dbReference type="OrthoDB" id="5786478at2"/>
<dbReference type="PRINTS" id="PR00080">
    <property type="entry name" value="SDRFAMILY"/>
</dbReference>
<accession>A0A285IM99</accession>
<organism evidence="2 3">
    <name type="scientific">Arsukibacterium tuosuense</name>
    <dbReference type="NCBI Taxonomy" id="1323745"/>
    <lineage>
        <taxon>Bacteria</taxon>
        <taxon>Pseudomonadati</taxon>
        <taxon>Pseudomonadota</taxon>
        <taxon>Gammaproteobacteria</taxon>
        <taxon>Chromatiales</taxon>
        <taxon>Chromatiaceae</taxon>
        <taxon>Arsukibacterium</taxon>
    </lineage>
</organism>
<dbReference type="EMBL" id="OBEB01000002">
    <property type="protein sequence ID" value="SNY49102.1"/>
    <property type="molecule type" value="Genomic_DNA"/>
</dbReference>
<sequence length="220" mass="23440">MQHIVITGGNKGIGLALVKQYLAKGDQVSVICRQPSPELADLDVTLYSGAELSESQKIKGVAAKFAENSIDVLINNAGIFCNETLDNFNDETILKQFQVNSIAPLLLSQQLLGALKDGGKIAMITSRMGSIADNDSGNYYGYRMAKAALNAGSVSLANDLAPRKISVGIYHPGYVQTEMVGFGGDISPDEAARRLTGLISELSPANSGKFYHSNGSELPW</sequence>
<dbReference type="RefSeq" id="WP_097110546.1">
    <property type="nucleotide sequence ID" value="NZ_OBEB01000002.1"/>
</dbReference>
<comment type="similarity">
    <text evidence="1">Belongs to the short-chain dehydrogenases/reductases (SDR) family.</text>
</comment>
<dbReference type="AlphaFoldDB" id="A0A285IM99"/>
<evidence type="ECO:0000313" key="3">
    <source>
        <dbReference type="Proteomes" id="UP000219353"/>
    </source>
</evidence>
<dbReference type="GO" id="GO:0016616">
    <property type="term" value="F:oxidoreductase activity, acting on the CH-OH group of donors, NAD or NADP as acceptor"/>
    <property type="evidence" value="ECO:0007669"/>
    <property type="project" value="TreeGrafter"/>
</dbReference>
<dbReference type="PANTHER" id="PTHR45458">
    <property type="entry name" value="SHORT-CHAIN DEHYDROGENASE/REDUCTASE SDR"/>
    <property type="match status" value="1"/>
</dbReference>
<dbReference type="CDD" id="cd05325">
    <property type="entry name" value="carb_red_sniffer_like_SDR_c"/>
    <property type="match status" value="1"/>
</dbReference>
<reference evidence="3" key="1">
    <citation type="submission" date="2017-09" db="EMBL/GenBank/DDBJ databases">
        <authorList>
            <person name="Varghese N."/>
            <person name="Submissions S."/>
        </authorList>
    </citation>
    <scope>NUCLEOTIDE SEQUENCE [LARGE SCALE GENOMIC DNA]</scope>
    <source>
        <strain evidence="3">CGMCC 1.12461</strain>
    </source>
</reference>
<dbReference type="SUPFAM" id="SSF51735">
    <property type="entry name" value="NAD(P)-binding Rossmann-fold domains"/>
    <property type="match status" value="1"/>
</dbReference>
<evidence type="ECO:0000313" key="2">
    <source>
        <dbReference type="EMBL" id="SNY49102.1"/>
    </source>
</evidence>
<gene>
    <name evidence="2" type="ORF">SAMN06297280_1254</name>
</gene>
<name>A0A285IM99_9GAMM</name>
<protein>
    <submittedName>
        <fullName evidence="2">NAD(P)-dependent dehydrogenase, short-chain alcohol dehydrogenase family</fullName>
    </submittedName>
</protein>
<dbReference type="Gene3D" id="3.40.50.720">
    <property type="entry name" value="NAD(P)-binding Rossmann-like Domain"/>
    <property type="match status" value="1"/>
</dbReference>
<dbReference type="Pfam" id="PF00106">
    <property type="entry name" value="adh_short"/>
    <property type="match status" value="1"/>
</dbReference>